<evidence type="ECO:0000313" key="2">
    <source>
        <dbReference type="EMBL" id="KAK9411554.1"/>
    </source>
</evidence>
<dbReference type="AlphaFoldDB" id="A0AAW1CAR3"/>
<reference evidence="2 3" key="1">
    <citation type="journal article" date="2024" name="Proc. Natl. Acad. Sci. U.S.A.">
        <title>The genetic regulatory architecture and epigenomic basis for age-related changes in rattlesnake venom.</title>
        <authorList>
            <person name="Hogan M.P."/>
            <person name="Holding M.L."/>
            <person name="Nystrom G.S."/>
            <person name="Colston T.J."/>
            <person name="Bartlett D.A."/>
            <person name="Mason A.J."/>
            <person name="Ellsworth S.A."/>
            <person name="Rautsaw R.M."/>
            <person name="Lawrence K.C."/>
            <person name="Strickland J.L."/>
            <person name="He B."/>
            <person name="Fraser P."/>
            <person name="Margres M.J."/>
            <person name="Gilbert D.M."/>
            <person name="Gibbs H.L."/>
            <person name="Parkinson C.L."/>
            <person name="Rokyta D.R."/>
        </authorList>
    </citation>
    <scope>NUCLEOTIDE SEQUENCE [LARGE SCALE GENOMIC DNA]</scope>
    <source>
        <strain evidence="2">DRR0105</strain>
    </source>
</reference>
<evidence type="ECO:0000313" key="3">
    <source>
        <dbReference type="Proteomes" id="UP001474421"/>
    </source>
</evidence>
<keyword evidence="3" id="KW-1185">Reference proteome</keyword>
<organism evidence="2 3">
    <name type="scientific">Crotalus adamanteus</name>
    <name type="common">Eastern diamondback rattlesnake</name>
    <dbReference type="NCBI Taxonomy" id="8729"/>
    <lineage>
        <taxon>Eukaryota</taxon>
        <taxon>Metazoa</taxon>
        <taxon>Chordata</taxon>
        <taxon>Craniata</taxon>
        <taxon>Vertebrata</taxon>
        <taxon>Euteleostomi</taxon>
        <taxon>Lepidosauria</taxon>
        <taxon>Squamata</taxon>
        <taxon>Bifurcata</taxon>
        <taxon>Unidentata</taxon>
        <taxon>Episquamata</taxon>
        <taxon>Toxicofera</taxon>
        <taxon>Serpentes</taxon>
        <taxon>Colubroidea</taxon>
        <taxon>Viperidae</taxon>
        <taxon>Crotalinae</taxon>
        <taxon>Crotalus</taxon>
    </lineage>
</organism>
<dbReference type="Proteomes" id="UP001474421">
    <property type="component" value="Unassembled WGS sequence"/>
</dbReference>
<evidence type="ECO:0000256" key="1">
    <source>
        <dbReference type="SAM" id="Coils"/>
    </source>
</evidence>
<protein>
    <submittedName>
        <fullName evidence="2">RBR-type E3 ubiquitin transferase</fullName>
    </submittedName>
</protein>
<comment type="caution">
    <text evidence="2">The sequence shown here is derived from an EMBL/GenBank/DDBJ whole genome shotgun (WGS) entry which is preliminary data.</text>
</comment>
<feature type="coiled-coil region" evidence="1">
    <location>
        <begin position="1"/>
        <end position="144"/>
    </location>
</feature>
<sequence length="337" mass="39812">MEHMTQNLQTLQFKADGLELELKRKKDGLNMLKMERNQLNSQISMVNEQHLKEKQGLVEEIRQWKREKAEKDEQISAKHIEISYTKQQMEEQQINLKNKEQTILMLKTKVTQQLERQKATELQLSEKKKECLEVQSAVHELEEKILKKTAAMHEQITHELRNEISFLYHQIRERELLAEQDRLLRSKIADDYAALTKENNLLQSRFLELVKQRDIEKVLKEEVYTTHSASIVQFLTVKDQEEHLQREIKRYQDLLEQEMSTFQELEDKISMLEKRSTTVDLNIATLSSRIAEVRAMLEKEEQDNIELKRENSLLIDFASNLKKQLAGKENKSTGGIK</sequence>
<dbReference type="GO" id="GO:0016740">
    <property type="term" value="F:transferase activity"/>
    <property type="evidence" value="ECO:0007669"/>
    <property type="project" value="UniProtKB-KW"/>
</dbReference>
<keyword evidence="1" id="KW-0175">Coiled coil</keyword>
<keyword evidence="2" id="KW-0808">Transferase</keyword>
<proteinExistence type="predicted"/>
<accession>A0AAW1CAR3</accession>
<feature type="coiled-coil region" evidence="1">
    <location>
        <begin position="237"/>
        <end position="310"/>
    </location>
</feature>
<name>A0AAW1CAR3_CROAD</name>
<gene>
    <name evidence="2" type="ORF">NXF25_002729</name>
</gene>
<dbReference type="EMBL" id="JAOTOJ010000001">
    <property type="protein sequence ID" value="KAK9411554.1"/>
    <property type="molecule type" value="Genomic_DNA"/>
</dbReference>